<dbReference type="Proteomes" id="UP000321863">
    <property type="component" value="Unassembled WGS sequence"/>
</dbReference>
<gene>
    <name evidence="1" type="ORF">CHA01nite_32190</name>
</gene>
<name>A0A511YQL4_9FLAO</name>
<proteinExistence type="predicted"/>
<protein>
    <recommendedName>
        <fullName evidence="3">DNA-directed RNA polymerase</fullName>
    </recommendedName>
</protein>
<dbReference type="AlphaFoldDB" id="A0A511YQL4"/>
<dbReference type="RefSeq" id="WP_146943295.1">
    <property type="nucleotide sequence ID" value="NZ_BJYJ01000024.1"/>
</dbReference>
<evidence type="ECO:0000313" key="1">
    <source>
        <dbReference type="EMBL" id="GEN77479.1"/>
    </source>
</evidence>
<reference evidence="1 2" key="1">
    <citation type="submission" date="2019-07" db="EMBL/GenBank/DDBJ databases">
        <title>Whole genome shotgun sequence of Chryseobacterium hagamense NBRC 105253.</title>
        <authorList>
            <person name="Hosoyama A."/>
            <person name="Uohara A."/>
            <person name="Ohji S."/>
            <person name="Ichikawa N."/>
        </authorList>
    </citation>
    <scope>NUCLEOTIDE SEQUENCE [LARGE SCALE GENOMIC DNA]</scope>
    <source>
        <strain evidence="1 2">NBRC 105253</strain>
    </source>
</reference>
<accession>A0A511YQL4</accession>
<dbReference type="OrthoDB" id="631303at2"/>
<evidence type="ECO:0000313" key="2">
    <source>
        <dbReference type="Proteomes" id="UP000321863"/>
    </source>
</evidence>
<keyword evidence="2" id="KW-1185">Reference proteome</keyword>
<organism evidence="1 2">
    <name type="scientific">Chryseobacterium hagamense</name>
    <dbReference type="NCBI Taxonomy" id="395935"/>
    <lineage>
        <taxon>Bacteria</taxon>
        <taxon>Pseudomonadati</taxon>
        <taxon>Bacteroidota</taxon>
        <taxon>Flavobacteriia</taxon>
        <taxon>Flavobacteriales</taxon>
        <taxon>Weeksellaceae</taxon>
        <taxon>Chryseobacterium group</taxon>
        <taxon>Chryseobacterium</taxon>
    </lineage>
</organism>
<comment type="caution">
    <text evidence="1">The sequence shown here is derived from an EMBL/GenBank/DDBJ whole genome shotgun (WGS) entry which is preliminary data.</text>
</comment>
<evidence type="ECO:0008006" key="3">
    <source>
        <dbReference type="Google" id="ProtNLM"/>
    </source>
</evidence>
<sequence length="465" mass="55752">MSQYYVLIPKHLSLEQRLSKFPPDFKLSVDYCYYFISDIIKESCKKDTEEYGSFESVINHFIPRCSEINQSIYRNSKQNINYLYRDFGGEGRMLWKRNYKPGGCYAYHLPKYYWGDGELEMYCITDKTFARKIIKINAPQIDNTVRKRFDFTRGYFDVSRFELDAESALNELYMDYLQTGDYNKYLLNAQRVIDFKNGCFNFYNKPETDGRLHTAITSFSKLCRKYLKYDSENLAEVDLSSSIPFFLSYILSIPTISRETKAGILCTQLCSQDILYHYMIVESLVKPSDREVADFRELVLNNELYEYFKDSFMNLPNFESSFEMMFNRQFDGDEDDLRKYTKNKFLAMLFAHPKYYIKEQAVFYNHFPKIYELTKKFKRVKFEGVLPSERHKRLSYLLFQLESYFMVHTIAREINNTFKRKIPFFTLHDCLVVKESDLDQVYELMHKIFIREIGYVPNMTQKIWR</sequence>
<dbReference type="EMBL" id="BJYJ01000024">
    <property type="protein sequence ID" value="GEN77479.1"/>
    <property type="molecule type" value="Genomic_DNA"/>
</dbReference>